<dbReference type="Proteomes" id="UP000233565">
    <property type="component" value="Unassembled WGS sequence"/>
</dbReference>
<feature type="transmembrane region" description="Helical" evidence="1">
    <location>
        <begin position="12"/>
        <end position="35"/>
    </location>
</feature>
<sequence length="280" mass="29609">MAIPTQLVRRCPISTFAVLACVLGWMPYILAGVGIGSHPENIPLGPALAALVVTSCQGREALRAWGRSLRRWAASPWLYTLAVLAPIVLHVSIVLVNHALGAPLPTATQLGAWPEVPVTFLVMLVMVGLGEEAGWTAFAAPVLLRRFGLLGAFAVLAPLRILWHLPLMITGDMPVVVGILGNAGFQLIVLLMVRHHRGSWTLAAVWHATLNAFGGAFFFSMVTGPDRDRLDLLLGLEYALVAVVALALTYVFSGRSHSSGAVAGGAAAAAPRSEHQSLVG</sequence>
<reference evidence="3 6" key="2">
    <citation type="submission" date="2017-12" db="EMBL/GenBank/DDBJ databases">
        <title>Pharmacopeia of the Arctic Ocean.</title>
        <authorList>
            <person name="Collins E."/>
            <person name="Ducluzeau A.-L."/>
        </authorList>
    </citation>
    <scope>NUCLEOTIDE SEQUENCE [LARGE SCALE GENOMIC DNA]</scope>
    <source>
        <strain evidence="3 6">DSM 23325</strain>
    </source>
</reference>
<feature type="transmembrane region" description="Helical" evidence="1">
    <location>
        <begin position="77"/>
        <end position="100"/>
    </location>
</feature>
<protein>
    <submittedName>
        <fullName evidence="4">CAAX protease self-immunity</fullName>
    </submittedName>
    <submittedName>
        <fullName evidence="3">CPBP family intramembrane metalloprotease</fullName>
    </submittedName>
</protein>
<dbReference type="EMBL" id="PJBV01000035">
    <property type="protein sequence ID" value="PKH37156.1"/>
    <property type="molecule type" value="Genomic_DNA"/>
</dbReference>
<dbReference type="STRING" id="748909.SAMN05192575_10177"/>
<dbReference type="EMBL" id="FOKC01000001">
    <property type="protein sequence ID" value="SFA73175.1"/>
    <property type="molecule type" value="Genomic_DNA"/>
</dbReference>
<feature type="transmembrane region" description="Helical" evidence="1">
    <location>
        <begin position="175"/>
        <end position="193"/>
    </location>
</feature>
<keyword evidence="4" id="KW-0645">Protease</keyword>
<dbReference type="Pfam" id="PF02517">
    <property type="entry name" value="Rce1-like"/>
    <property type="match status" value="1"/>
</dbReference>
<dbReference type="GO" id="GO:0006508">
    <property type="term" value="P:proteolysis"/>
    <property type="evidence" value="ECO:0007669"/>
    <property type="project" value="UniProtKB-KW"/>
</dbReference>
<keyword evidence="1" id="KW-0812">Transmembrane</keyword>
<name>A0A1I0VA30_9ACTN</name>
<dbReference type="GO" id="GO:0008237">
    <property type="term" value="F:metallopeptidase activity"/>
    <property type="evidence" value="ECO:0007669"/>
    <property type="project" value="UniProtKB-KW"/>
</dbReference>
<evidence type="ECO:0000313" key="4">
    <source>
        <dbReference type="EMBL" id="SFA73175.1"/>
    </source>
</evidence>
<evidence type="ECO:0000259" key="2">
    <source>
        <dbReference type="Pfam" id="PF02517"/>
    </source>
</evidence>
<evidence type="ECO:0000313" key="3">
    <source>
        <dbReference type="EMBL" id="PKH37156.1"/>
    </source>
</evidence>
<feature type="transmembrane region" description="Helical" evidence="1">
    <location>
        <begin position="147"/>
        <end position="169"/>
    </location>
</feature>
<feature type="transmembrane region" description="Helical" evidence="1">
    <location>
        <begin position="232"/>
        <end position="252"/>
    </location>
</feature>
<evidence type="ECO:0000256" key="1">
    <source>
        <dbReference type="SAM" id="Phobius"/>
    </source>
</evidence>
<keyword evidence="1" id="KW-1133">Transmembrane helix</keyword>
<evidence type="ECO:0000313" key="6">
    <source>
        <dbReference type="Proteomes" id="UP000233565"/>
    </source>
</evidence>
<reference evidence="4" key="1">
    <citation type="submission" date="2016-10" db="EMBL/GenBank/DDBJ databases">
        <authorList>
            <person name="de Groot N.N."/>
        </authorList>
    </citation>
    <scope>NUCLEOTIDE SEQUENCE [LARGE SCALE GENOMIC DNA]</scope>
    <source>
        <strain evidence="4">CGMCC 1.10697</strain>
    </source>
</reference>
<keyword evidence="1" id="KW-0472">Membrane</keyword>
<dbReference type="RefSeq" id="WP_091192965.1">
    <property type="nucleotide sequence ID" value="NZ_FOKC01000001.1"/>
</dbReference>
<gene>
    <name evidence="3" type="ORF">CXG46_16810</name>
    <name evidence="4" type="ORF">SAMN05192575_10177</name>
</gene>
<dbReference type="OrthoDB" id="3693644at2"/>
<dbReference type="GO" id="GO:0080120">
    <property type="term" value="P:CAAX-box protein maturation"/>
    <property type="evidence" value="ECO:0007669"/>
    <property type="project" value="UniProtKB-ARBA"/>
</dbReference>
<evidence type="ECO:0000313" key="5">
    <source>
        <dbReference type="Proteomes" id="UP000199113"/>
    </source>
</evidence>
<feature type="transmembrane region" description="Helical" evidence="1">
    <location>
        <begin position="200"/>
        <end position="220"/>
    </location>
</feature>
<proteinExistence type="predicted"/>
<organism evidence="4 5">
    <name type="scientific">Nocardioides alpinus</name>
    <dbReference type="NCBI Taxonomy" id="748909"/>
    <lineage>
        <taxon>Bacteria</taxon>
        <taxon>Bacillati</taxon>
        <taxon>Actinomycetota</taxon>
        <taxon>Actinomycetes</taxon>
        <taxon>Propionibacteriales</taxon>
        <taxon>Nocardioidaceae</taxon>
        <taxon>Nocardioides</taxon>
    </lineage>
</organism>
<keyword evidence="3" id="KW-0378">Hydrolase</keyword>
<keyword evidence="6" id="KW-1185">Reference proteome</keyword>
<dbReference type="InterPro" id="IPR003675">
    <property type="entry name" value="Rce1/LyrA-like_dom"/>
</dbReference>
<keyword evidence="3" id="KW-0482">Metalloprotease</keyword>
<dbReference type="Proteomes" id="UP000199113">
    <property type="component" value="Unassembled WGS sequence"/>
</dbReference>
<dbReference type="GO" id="GO:0004175">
    <property type="term" value="F:endopeptidase activity"/>
    <property type="evidence" value="ECO:0007669"/>
    <property type="project" value="UniProtKB-ARBA"/>
</dbReference>
<dbReference type="AlphaFoldDB" id="A0A1I0VA30"/>
<feature type="domain" description="CAAX prenyl protease 2/Lysostaphin resistance protein A-like" evidence="2">
    <location>
        <begin position="116"/>
        <end position="213"/>
    </location>
</feature>
<accession>A0A1I0VA30</accession>
<feature type="transmembrane region" description="Helical" evidence="1">
    <location>
        <begin position="47"/>
        <end position="65"/>
    </location>
</feature>